<reference evidence="8" key="2">
    <citation type="submission" date="2021-04" db="EMBL/GenBank/DDBJ databases">
        <authorList>
            <person name="Zhang T."/>
            <person name="Zhang Y."/>
            <person name="Lu D."/>
            <person name="Zuo D."/>
            <person name="Du Z."/>
        </authorList>
    </citation>
    <scope>NUCLEOTIDE SEQUENCE</scope>
    <source>
        <strain evidence="8">JR1</strain>
    </source>
</reference>
<dbReference type="GO" id="GO:0016052">
    <property type="term" value="P:carbohydrate catabolic process"/>
    <property type="evidence" value="ECO:0007669"/>
    <property type="project" value="TreeGrafter"/>
</dbReference>
<dbReference type="SUPFAM" id="SSF51569">
    <property type="entry name" value="Aldolase"/>
    <property type="match status" value="1"/>
</dbReference>
<dbReference type="NCBIfam" id="TIGR00126">
    <property type="entry name" value="deoC"/>
    <property type="match status" value="1"/>
</dbReference>
<dbReference type="Pfam" id="PF01791">
    <property type="entry name" value="DeoC"/>
    <property type="match status" value="1"/>
</dbReference>
<gene>
    <name evidence="8" type="primary">deoC</name>
    <name evidence="8" type="ORF">KDU71_17095</name>
</gene>
<dbReference type="GO" id="GO:0005737">
    <property type="term" value="C:cytoplasm"/>
    <property type="evidence" value="ECO:0007669"/>
    <property type="project" value="InterPro"/>
</dbReference>
<dbReference type="EMBL" id="JAGTAR010000029">
    <property type="protein sequence ID" value="MBR8537288.1"/>
    <property type="molecule type" value="Genomic_DNA"/>
</dbReference>
<keyword evidence="9" id="KW-1185">Reference proteome</keyword>
<dbReference type="InterPro" id="IPR002915">
    <property type="entry name" value="DeoC/FbaB/LacD_aldolase"/>
</dbReference>
<organism evidence="8 9">
    <name type="scientific">Carboxylicivirga sediminis</name>
    <dbReference type="NCBI Taxonomy" id="2006564"/>
    <lineage>
        <taxon>Bacteria</taxon>
        <taxon>Pseudomonadati</taxon>
        <taxon>Bacteroidota</taxon>
        <taxon>Bacteroidia</taxon>
        <taxon>Marinilabiliales</taxon>
        <taxon>Marinilabiliaceae</taxon>
        <taxon>Carboxylicivirga</taxon>
    </lineage>
</organism>
<dbReference type="AlphaFoldDB" id="A0A941F5M6"/>
<evidence type="ECO:0000313" key="8">
    <source>
        <dbReference type="EMBL" id="MBR8537288.1"/>
    </source>
</evidence>
<evidence type="ECO:0000313" key="9">
    <source>
        <dbReference type="Proteomes" id="UP000679220"/>
    </source>
</evidence>
<keyword evidence="4 8" id="KW-0456">Lyase</keyword>
<dbReference type="EC" id="4.1.2.4" evidence="3 7"/>
<comment type="caution">
    <text evidence="8">The sequence shown here is derived from an EMBL/GenBank/DDBJ whole genome shotgun (WGS) entry which is preliminary data.</text>
</comment>
<dbReference type="SMART" id="SM01133">
    <property type="entry name" value="DeoC"/>
    <property type="match status" value="1"/>
</dbReference>
<evidence type="ECO:0000256" key="3">
    <source>
        <dbReference type="ARBA" id="ARBA00012515"/>
    </source>
</evidence>
<accession>A0A941F5M6</accession>
<dbReference type="Gene3D" id="3.20.20.70">
    <property type="entry name" value="Aldolase class I"/>
    <property type="match status" value="1"/>
</dbReference>
<dbReference type="InterPro" id="IPR011343">
    <property type="entry name" value="DeoC"/>
</dbReference>
<evidence type="ECO:0000256" key="1">
    <source>
        <dbReference type="ARBA" id="ARBA00004816"/>
    </source>
</evidence>
<sequence>MDKFPFSLTDKQIEEGINAAKQEALHLKANKDILKLLFNCIDLTSLNTEDSSDDIRDFVEKVNELPQHFDFVPQVAAMCVYPVFAPVLKSGLKDANIGRAVVSAGFPSSQTFLDVKKMETQRAIDFGANEIDIVMSVGEFMEGNYEFVGEEINAIKGVMGDAHLKVILESGTLPKAEDVWTASVISMEYGADFIKTSTGKQQPAATFEAAYTMLTAIKAYFEKTGKKIGFKPAGGISTADDALVYYCLVKQICGTDWLNNHLFRLGASRLANHLISDIAELENGFRKEIKYF</sequence>
<evidence type="ECO:0000256" key="2">
    <source>
        <dbReference type="ARBA" id="ARBA00009473"/>
    </source>
</evidence>
<evidence type="ECO:0000256" key="6">
    <source>
        <dbReference type="ARBA" id="ARBA00048791"/>
    </source>
</evidence>
<reference evidence="8" key="1">
    <citation type="journal article" date="2018" name="Int. J. Syst. Evol. Microbiol.">
        <title>Carboxylicivirga sediminis sp. nov., isolated from coastal sediment.</title>
        <authorList>
            <person name="Wang F.Q."/>
            <person name="Ren L.H."/>
            <person name="Zou R.J."/>
            <person name="Sun Y.Z."/>
            <person name="Liu X.J."/>
            <person name="Jiang F."/>
            <person name="Liu L.J."/>
        </authorList>
    </citation>
    <scope>NUCLEOTIDE SEQUENCE</scope>
    <source>
        <strain evidence="8">JR1</strain>
    </source>
</reference>
<evidence type="ECO:0000256" key="4">
    <source>
        <dbReference type="ARBA" id="ARBA00023239"/>
    </source>
</evidence>
<comment type="catalytic activity">
    <reaction evidence="6">
        <text>2-deoxy-D-ribose 5-phosphate = D-glyceraldehyde 3-phosphate + acetaldehyde</text>
        <dbReference type="Rhea" id="RHEA:12821"/>
        <dbReference type="ChEBI" id="CHEBI:15343"/>
        <dbReference type="ChEBI" id="CHEBI:59776"/>
        <dbReference type="ChEBI" id="CHEBI:62877"/>
        <dbReference type="EC" id="4.1.2.4"/>
    </reaction>
</comment>
<dbReference type="PIRSF" id="PIRSF001357">
    <property type="entry name" value="DeoC"/>
    <property type="match status" value="1"/>
</dbReference>
<evidence type="ECO:0000256" key="7">
    <source>
        <dbReference type="NCBIfam" id="TIGR00126"/>
    </source>
</evidence>
<dbReference type="GO" id="GO:0009264">
    <property type="term" value="P:deoxyribonucleotide catabolic process"/>
    <property type="evidence" value="ECO:0007669"/>
    <property type="project" value="UniProtKB-UniRule"/>
</dbReference>
<evidence type="ECO:0000256" key="5">
    <source>
        <dbReference type="ARBA" id="ARBA00023270"/>
    </source>
</evidence>
<comment type="pathway">
    <text evidence="1">Carbohydrate degradation; 2-deoxy-D-ribose 1-phosphate degradation; D-glyceraldehyde 3-phosphate and acetaldehyde from 2-deoxy-alpha-D-ribose 1-phosphate: step 2/2.</text>
</comment>
<comment type="similarity">
    <text evidence="2">Belongs to the DeoC/FbaB aldolase family. DeoC type 2 subfamily.</text>
</comment>
<dbReference type="Proteomes" id="UP000679220">
    <property type="component" value="Unassembled WGS sequence"/>
</dbReference>
<dbReference type="PANTHER" id="PTHR10889">
    <property type="entry name" value="DEOXYRIBOSE-PHOSPHATE ALDOLASE"/>
    <property type="match status" value="1"/>
</dbReference>
<keyword evidence="5" id="KW-0704">Schiff base</keyword>
<proteinExistence type="inferred from homology"/>
<dbReference type="InterPro" id="IPR013785">
    <property type="entry name" value="Aldolase_TIM"/>
</dbReference>
<dbReference type="GO" id="GO:0004139">
    <property type="term" value="F:deoxyribose-phosphate aldolase activity"/>
    <property type="evidence" value="ECO:0007669"/>
    <property type="project" value="UniProtKB-UniRule"/>
</dbReference>
<dbReference type="CDD" id="cd00959">
    <property type="entry name" value="DeoC"/>
    <property type="match status" value="1"/>
</dbReference>
<dbReference type="PANTHER" id="PTHR10889:SF3">
    <property type="entry name" value="DEOXYRIBOSE-PHOSPHATE ALDOLASE"/>
    <property type="match status" value="1"/>
</dbReference>
<name>A0A941F5M6_9BACT</name>
<protein>
    <recommendedName>
        <fullName evidence="3 7">Deoxyribose-phosphate aldolase</fullName>
        <ecNumber evidence="3 7">4.1.2.4</ecNumber>
    </recommendedName>
</protein>